<sequence length="383" mass="41387">MRRPSPELLAMIAVTAALAIASGLLRQGCAVEAGWCPTDLRVMWFERGLYFGYPPYQSPVPGSISLEYPVLTGGLMWLLALPASSLLGFIWLSTIVLGLCAVAITAMLYPVAGRRTWLWAAAPSLAWYVSFNYDAFASMFAVAALALLAGRRPDTTSRNRLFAAAALLGFGGAAKLYPLLFLVPLLLWILFGAPRARLKLAAQTLGIAVGAFALVNLPVFAASPAGWLAPYQFQAARPIRVDTLSVWAVLSELPPAWANLISTAVTAIALIAVAIWSWHRGRRLGNYPLLPASLAMLAAYLVANKVYSPQYALWLLPVLVLVGIKASTVIAYLLLDTGLFWALQLAYNHTDQLMIVGVVSLVTFAVVRFCFTLAFGRQAMALE</sequence>
<organism evidence="2 3">
    <name type="scientific">Propionicimonas paludicola</name>
    <dbReference type="NCBI Taxonomy" id="185243"/>
    <lineage>
        <taxon>Bacteria</taxon>
        <taxon>Bacillati</taxon>
        <taxon>Actinomycetota</taxon>
        <taxon>Actinomycetes</taxon>
        <taxon>Propionibacteriales</taxon>
        <taxon>Nocardioidaceae</taxon>
        <taxon>Propionicimonas</taxon>
    </lineage>
</organism>
<dbReference type="Proteomes" id="UP000226079">
    <property type="component" value="Unassembled WGS sequence"/>
</dbReference>
<keyword evidence="1" id="KW-0472">Membrane</keyword>
<feature type="transmembrane region" description="Helical" evidence="1">
    <location>
        <begin position="125"/>
        <end position="149"/>
    </location>
</feature>
<comment type="caution">
    <text evidence="2">The sequence shown here is derived from an EMBL/GenBank/DDBJ whole genome shotgun (WGS) entry which is preliminary data.</text>
</comment>
<proteinExistence type="predicted"/>
<accession>A0A2A9CMK5</accession>
<evidence type="ECO:0000313" key="2">
    <source>
        <dbReference type="EMBL" id="PFG15633.1"/>
    </source>
</evidence>
<keyword evidence="1" id="KW-0812">Transmembrane</keyword>
<gene>
    <name evidence="2" type="ORF">ATK74_0153</name>
</gene>
<evidence type="ECO:0000313" key="3">
    <source>
        <dbReference type="Proteomes" id="UP000226079"/>
    </source>
</evidence>
<reference evidence="2 3" key="1">
    <citation type="submission" date="2017-10" db="EMBL/GenBank/DDBJ databases">
        <title>Sequencing the genomes of 1000 actinobacteria strains.</title>
        <authorList>
            <person name="Klenk H.-P."/>
        </authorList>
    </citation>
    <scope>NUCLEOTIDE SEQUENCE [LARGE SCALE GENOMIC DNA]</scope>
    <source>
        <strain evidence="2 3">DSM 15597</strain>
    </source>
</reference>
<feature type="transmembrane region" description="Helical" evidence="1">
    <location>
        <begin position="314"/>
        <end position="341"/>
    </location>
</feature>
<evidence type="ECO:0000256" key="1">
    <source>
        <dbReference type="SAM" id="Phobius"/>
    </source>
</evidence>
<feature type="transmembrane region" description="Helical" evidence="1">
    <location>
        <begin position="161"/>
        <end position="188"/>
    </location>
</feature>
<name>A0A2A9CMK5_9ACTN</name>
<dbReference type="RefSeq" id="WP_098459248.1">
    <property type="nucleotide sequence ID" value="NZ_PDJC01000001.1"/>
</dbReference>
<feature type="transmembrane region" description="Helical" evidence="1">
    <location>
        <begin position="200"/>
        <end position="221"/>
    </location>
</feature>
<dbReference type="EMBL" id="PDJC01000001">
    <property type="protein sequence ID" value="PFG15633.1"/>
    <property type="molecule type" value="Genomic_DNA"/>
</dbReference>
<keyword evidence="3" id="KW-1185">Reference proteome</keyword>
<protein>
    <submittedName>
        <fullName evidence="2">Uncharacterized protein DUF2029</fullName>
    </submittedName>
</protein>
<feature type="transmembrane region" description="Helical" evidence="1">
    <location>
        <begin position="353"/>
        <end position="375"/>
    </location>
</feature>
<dbReference type="AlphaFoldDB" id="A0A2A9CMK5"/>
<feature type="transmembrane region" description="Helical" evidence="1">
    <location>
        <begin position="75"/>
        <end position="104"/>
    </location>
</feature>
<feature type="transmembrane region" description="Helical" evidence="1">
    <location>
        <begin position="256"/>
        <end position="277"/>
    </location>
</feature>
<dbReference type="OrthoDB" id="3348156at2"/>
<keyword evidence="1" id="KW-1133">Transmembrane helix</keyword>
<feature type="transmembrane region" description="Helical" evidence="1">
    <location>
        <begin position="284"/>
        <end position="302"/>
    </location>
</feature>